<feature type="region of interest" description="Disordered" evidence="1">
    <location>
        <begin position="1"/>
        <end position="34"/>
    </location>
</feature>
<organism evidence="2 3">
    <name type="scientific">Candidatus Hakubella thermalkaliphila</name>
    <dbReference type="NCBI Taxonomy" id="2754717"/>
    <lineage>
        <taxon>Bacteria</taxon>
        <taxon>Bacillati</taxon>
        <taxon>Actinomycetota</taxon>
        <taxon>Actinomycetota incertae sedis</taxon>
        <taxon>Candidatus Hakubellales</taxon>
        <taxon>Candidatus Hakubellaceae</taxon>
        <taxon>Candidatus Hakubella</taxon>
    </lineage>
</organism>
<evidence type="ECO:0000256" key="1">
    <source>
        <dbReference type="SAM" id="MobiDB-lite"/>
    </source>
</evidence>
<evidence type="ECO:0000313" key="3">
    <source>
        <dbReference type="Proteomes" id="UP000568877"/>
    </source>
</evidence>
<proteinExistence type="predicted"/>
<reference evidence="2 3" key="1">
    <citation type="journal article" date="2020" name="Front. Microbiol.">
        <title>Single-cell genomics of novel Actinobacteria with the Wood-Ljungdahl pathway discovered in a serpentinizing system.</title>
        <authorList>
            <person name="Merino N."/>
            <person name="Kawai M."/>
            <person name="Boyd E.S."/>
            <person name="Colman D.R."/>
            <person name="McGlynn S.E."/>
            <person name="Nealson K.H."/>
            <person name="Kurokawa K."/>
            <person name="Hongoh Y."/>
        </authorList>
    </citation>
    <scope>NUCLEOTIDE SEQUENCE [LARGE SCALE GENOMIC DNA]</scope>
    <source>
        <strain evidence="2 3">S42</strain>
    </source>
</reference>
<accession>A0A6V8PN13</accession>
<dbReference type="EMBL" id="BLSA01000885">
    <property type="protein sequence ID" value="GFP34015.1"/>
    <property type="molecule type" value="Genomic_DNA"/>
</dbReference>
<dbReference type="AlphaFoldDB" id="A0A6V8PN13"/>
<gene>
    <name evidence="2" type="ORF">HKBW3S42_02355</name>
</gene>
<protein>
    <submittedName>
        <fullName evidence="2">Uncharacterized protein</fullName>
    </submittedName>
</protein>
<dbReference type="Proteomes" id="UP000568877">
    <property type="component" value="Unassembled WGS sequence"/>
</dbReference>
<comment type="caution">
    <text evidence="2">The sequence shown here is derived from an EMBL/GenBank/DDBJ whole genome shotgun (WGS) entry which is preliminary data.</text>
</comment>
<sequence>MTSDLGNEGEKGKTGKGTGKKKEVNHEKKHKKEK</sequence>
<name>A0A6V8PN13_9ACTN</name>
<evidence type="ECO:0000313" key="2">
    <source>
        <dbReference type="EMBL" id="GFP34015.1"/>
    </source>
</evidence>
<feature type="non-terminal residue" evidence="2">
    <location>
        <position position="34"/>
    </location>
</feature>